<reference evidence="3" key="1">
    <citation type="journal article" date="2019" name="Int. J. Syst. Evol. Microbiol.">
        <title>The Global Catalogue of Microorganisms (GCM) 10K type strain sequencing project: providing services to taxonomists for standard genome sequencing and annotation.</title>
        <authorList>
            <consortium name="The Broad Institute Genomics Platform"/>
            <consortium name="The Broad Institute Genome Sequencing Center for Infectious Disease"/>
            <person name="Wu L."/>
            <person name="Ma J."/>
        </authorList>
    </citation>
    <scope>NUCLEOTIDE SEQUENCE [LARGE SCALE GENOMIC DNA]</scope>
    <source>
        <strain evidence="3">KCTC 32041</strain>
    </source>
</reference>
<evidence type="ECO:0000313" key="2">
    <source>
        <dbReference type="EMBL" id="GGX77285.1"/>
    </source>
</evidence>
<organism evidence="2 3">
    <name type="scientific">Vogesella alkaliphila</name>
    <dbReference type="NCBI Taxonomy" id="1193621"/>
    <lineage>
        <taxon>Bacteria</taxon>
        <taxon>Pseudomonadati</taxon>
        <taxon>Pseudomonadota</taxon>
        <taxon>Betaproteobacteria</taxon>
        <taxon>Neisseriales</taxon>
        <taxon>Chromobacteriaceae</taxon>
        <taxon>Vogesella</taxon>
    </lineage>
</organism>
<gene>
    <name evidence="2" type="ORF">GCM10011290_00740</name>
</gene>
<protein>
    <submittedName>
        <fullName evidence="2">Uncharacterized protein</fullName>
    </submittedName>
</protein>
<proteinExistence type="predicted"/>
<name>A0ABQ2YCD2_9NEIS</name>
<comment type="caution">
    <text evidence="2">The sequence shown here is derived from an EMBL/GenBank/DDBJ whole genome shotgun (WGS) entry which is preliminary data.</text>
</comment>
<dbReference type="EMBL" id="BMYW01000001">
    <property type="protein sequence ID" value="GGX77285.1"/>
    <property type="molecule type" value="Genomic_DNA"/>
</dbReference>
<dbReference type="Proteomes" id="UP000600877">
    <property type="component" value="Unassembled WGS sequence"/>
</dbReference>
<sequence>MAGVTSRQVGVRVRGRIEKVGRKRGSVLAGAGSVRLALCIASTPAAGKPASDGAGPVAAGAHCGPHDAPL</sequence>
<feature type="region of interest" description="Disordered" evidence="1">
    <location>
        <begin position="49"/>
        <end position="70"/>
    </location>
</feature>
<accession>A0ABQ2YCD2</accession>
<keyword evidence="3" id="KW-1185">Reference proteome</keyword>
<evidence type="ECO:0000313" key="3">
    <source>
        <dbReference type="Proteomes" id="UP000600877"/>
    </source>
</evidence>
<evidence type="ECO:0000256" key="1">
    <source>
        <dbReference type="SAM" id="MobiDB-lite"/>
    </source>
</evidence>